<dbReference type="Proteomes" id="UP000449547">
    <property type="component" value="Unassembled WGS sequence"/>
</dbReference>
<reference evidence="7 8" key="1">
    <citation type="submission" date="2019-07" db="EMBL/GenBank/DDBJ databases">
        <title>Genome assembly of two rare yeast pathogens: Diutina rugosa and Trichomonascus ciferrii.</title>
        <authorList>
            <person name="Mixao V."/>
            <person name="Saus E."/>
            <person name="Hansen A."/>
            <person name="Lass-Flor C."/>
            <person name="Gabaldon T."/>
        </authorList>
    </citation>
    <scope>NUCLEOTIDE SEQUENCE [LARGE SCALE GENOMIC DNA]</scope>
    <source>
        <strain evidence="7 8">CBS 613</strain>
    </source>
</reference>
<feature type="transmembrane region" description="Helical" evidence="6">
    <location>
        <begin position="383"/>
        <end position="402"/>
    </location>
</feature>
<accession>A0A642UMZ7</accession>
<comment type="caution">
    <text evidence="7">The sequence shown here is derived from an EMBL/GenBank/DDBJ whole genome shotgun (WGS) entry which is preliminary data.</text>
</comment>
<evidence type="ECO:0000256" key="1">
    <source>
        <dbReference type="ARBA" id="ARBA00004141"/>
    </source>
</evidence>
<evidence type="ECO:0000256" key="6">
    <source>
        <dbReference type="SAM" id="Phobius"/>
    </source>
</evidence>
<keyword evidence="2" id="KW-0813">Transport</keyword>
<dbReference type="OMA" id="FWMANRL"/>
<dbReference type="GO" id="GO:0016020">
    <property type="term" value="C:membrane"/>
    <property type="evidence" value="ECO:0007669"/>
    <property type="project" value="UniProtKB-SubCell"/>
</dbReference>
<keyword evidence="5 6" id="KW-0472">Membrane</keyword>
<sequence length="539" mass="61810">MESRQSNEKKVYDYQSVVDVESNTSDDSYDHVFKDPKKLAYYSKMYDESDYECRHLLDPDLTWTKEEDRKIVWKNDWNVTFFAFCCFTALNFDRYNLGQALADDFLKDGGMTTNDYNIGQTINLVCFLFAELPSQLVSKKLGPEIWIPIQMIAWSMVSMSQAAITNKAGFFVTRALLGAFQGGFIADVCLWMSYFYTGPELPLRMGLFYISNPLTQVLSALVSLGLLRISTSVLPHGWQWMFIIEGVGTLLVGVAAFFQMPPSVVSTKTWYRPKGWYTDREEKILVNKVLRDDPAKGSMNNHTPVGFKELFKALCDYDLMFIYFARILVDIGASPTSSYLTLLLRQMGFSTATTNALTIPHAFGTIVFMLLSCWFSEKYNARAFTLAFQPFWVLVCLIPFLAWPGFMKDQWGTYALLTMLLAHAPSWPISITWCSSNSNSVRNRTVSVAVVNIFSQIAGIISANIYRKDDAPMYRRGNKQLIAIAAAAFVWCILARVWFGWRNHWKQKKWNAMTPEEQDDYMMDTTDEGNKRLDFKFVY</sequence>
<feature type="transmembrane region" description="Helical" evidence="6">
    <location>
        <begin position="238"/>
        <end position="258"/>
    </location>
</feature>
<keyword evidence="3 6" id="KW-0812">Transmembrane</keyword>
<dbReference type="GO" id="GO:0022857">
    <property type="term" value="F:transmembrane transporter activity"/>
    <property type="evidence" value="ECO:0007669"/>
    <property type="project" value="InterPro"/>
</dbReference>
<evidence type="ECO:0000256" key="5">
    <source>
        <dbReference type="ARBA" id="ARBA00023136"/>
    </source>
</evidence>
<dbReference type="OrthoDB" id="1935484at2759"/>
<feature type="transmembrane region" description="Helical" evidence="6">
    <location>
        <begin position="356"/>
        <end position="376"/>
    </location>
</feature>
<evidence type="ECO:0000313" key="7">
    <source>
        <dbReference type="EMBL" id="KAA8901991.1"/>
    </source>
</evidence>
<evidence type="ECO:0000256" key="4">
    <source>
        <dbReference type="ARBA" id="ARBA00022989"/>
    </source>
</evidence>
<dbReference type="PANTHER" id="PTHR43791:SF29">
    <property type="entry name" value="MAJOR FACILITATOR SUPERFAMILY (MFS) PROFILE DOMAIN-CONTAINING PROTEIN"/>
    <property type="match status" value="1"/>
</dbReference>
<protein>
    <recommendedName>
        <fullName evidence="9">Major facilitator superfamily (MFS) profile domain-containing protein</fullName>
    </recommendedName>
</protein>
<dbReference type="InterPro" id="IPR036259">
    <property type="entry name" value="MFS_trans_sf"/>
</dbReference>
<feature type="transmembrane region" description="Helical" evidence="6">
    <location>
        <begin position="414"/>
        <end position="434"/>
    </location>
</feature>
<name>A0A642UMZ7_DIURU</name>
<dbReference type="FunFam" id="1.20.1250.20:FF:000106">
    <property type="entry name" value="MFS transporter, putative"/>
    <property type="match status" value="1"/>
</dbReference>
<proteinExistence type="predicted"/>
<dbReference type="PANTHER" id="PTHR43791">
    <property type="entry name" value="PERMEASE-RELATED"/>
    <property type="match status" value="1"/>
</dbReference>
<feature type="transmembrane region" description="Helical" evidence="6">
    <location>
        <begin position="446"/>
        <end position="466"/>
    </location>
</feature>
<feature type="transmembrane region" description="Helical" evidence="6">
    <location>
        <begin position="207"/>
        <end position="226"/>
    </location>
</feature>
<dbReference type="Pfam" id="PF07690">
    <property type="entry name" value="MFS_1"/>
    <property type="match status" value="1"/>
</dbReference>
<feature type="transmembrane region" description="Helical" evidence="6">
    <location>
        <begin position="176"/>
        <end position="195"/>
    </location>
</feature>
<keyword evidence="4 6" id="KW-1133">Transmembrane helix</keyword>
<dbReference type="AlphaFoldDB" id="A0A642UMZ7"/>
<organism evidence="7 8">
    <name type="scientific">Diutina rugosa</name>
    <name type="common">Yeast</name>
    <name type="synonym">Candida rugosa</name>
    <dbReference type="NCBI Taxonomy" id="5481"/>
    <lineage>
        <taxon>Eukaryota</taxon>
        <taxon>Fungi</taxon>
        <taxon>Dikarya</taxon>
        <taxon>Ascomycota</taxon>
        <taxon>Saccharomycotina</taxon>
        <taxon>Pichiomycetes</taxon>
        <taxon>Debaryomycetaceae</taxon>
        <taxon>Diutina</taxon>
    </lineage>
</organism>
<dbReference type="InterPro" id="IPR011701">
    <property type="entry name" value="MFS"/>
</dbReference>
<dbReference type="RefSeq" id="XP_034012178.1">
    <property type="nucleotide sequence ID" value="XM_034155761.1"/>
</dbReference>
<evidence type="ECO:0000256" key="2">
    <source>
        <dbReference type="ARBA" id="ARBA00022448"/>
    </source>
</evidence>
<feature type="transmembrane region" description="Helical" evidence="6">
    <location>
        <begin position="481"/>
        <end position="499"/>
    </location>
</feature>
<dbReference type="GeneID" id="54781693"/>
<dbReference type="SUPFAM" id="SSF103473">
    <property type="entry name" value="MFS general substrate transporter"/>
    <property type="match status" value="1"/>
</dbReference>
<dbReference type="EMBL" id="SWFT01000096">
    <property type="protein sequence ID" value="KAA8901991.1"/>
    <property type="molecule type" value="Genomic_DNA"/>
</dbReference>
<gene>
    <name evidence="7" type="ORF">DIURU_003042</name>
</gene>
<evidence type="ECO:0000313" key="8">
    <source>
        <dbReference type="Proteomes" id="UP000449547"/>
    </source>
</evidence>
<evidence type="ECO:0000256" key="3">
    <source>
        <dbReference type="ARBA" id="ARBA00022692"/>
    </source>
</evidence>
<dbReference type="VEuPathDB" id="FungiDB:DIURU_003042"/>
<dbReference type="Gene3D" id="1.20.1250.20">
    <property type="entry name" value="MFS general substrate transporter like domains"/>
    <property type="match status" value="2"/>
</dbReference>
<evidence type="ECO:0008006" key="9">
    <source>
        <dbReference type="Google" id="ProtNLM"/>
    </source>
</evidence>
<comment type="subcellular location">
    <subcellularLocation>
        <location evidence="1">Membrane</location>
        <topology evidence="1">Multi-pass membrane protein</topology>
    </subcellularLocation>
</comment>
<keyword evidence="8" id="KW-1185">Reference proteome</keyword>